<gene>
    <name evidence="1" type="ORF">IAB60_03160</name>
</gene>
<comment type="caution">
    <text evidence="1">The sequence shown here is derived from an EMBL/GenBank/DDBJ whole genome shotgun (WGS) entry which is preliminary data.</text>
</comment>
<proteinExistence type="predicted"/>
<accession>A0A9D1GHQ2</accession>
<name>A0A9D1GHQ2_9FIRM</name>
<evidence type="ECO:0000313" key="2">
    <source>
        <dbReference type="Proteomes" id="UP000886860"/>
    </source>
</evidence>
<sequence length="464" mass="53527">MLKSKAIDGICIFAAFLALLFTIMLINGRALGLTPASRAPGYASRLFDSSKVHTIDIFLEDWEGFLCTAEEENYHPCTIVIDGESFSNIGIRAKGNNSLRLTRQYELDRCSLKIEFDHYTSANYYGLDKFSLDASFQDNSYMKTWITFDMMEYMDVPTPLTSYVWVRVNNQDWGLFLAVEEPEESFARRNFGNDYGQLYKPDYRSLNAENADVALRYTGEEFSRYDNIFRNGKFDVSDEDKRRLIRALKILSSGENLETAVNVDEVLRYFTVQVFVVNLDSYLGRTGHNYFLYEEEGRISILPWDYNLAFATYSLGMPDPINDSTLYINYPINTPASGEIMFNRPLYHNLMKHDAYFHQYHAYFDQLIAEYFESGYFEEFVEKTMEMISPYVQKDPTAFCSYEDYLLGADTLKNFCLLRAESVRGQLEGRIPATIRGQMNDKCAFVDGSSVWLPDLGEIADLKD</sequence>
<reference evidence="1" key="1">
    <citation type="submission" date="2020-10" db="EMBL/GenBank/DDBJ databases">
        <authorList>
            <person name="Gilroy R."/>
        </authorList>
    </citation>
    <scope>NUCLEOTIDE SEQUENCE</scope>
    <source>
        <strain evidence="1">CHK123-3438</strain>
    </source>
</reference>
<protein>
    <submittedName>
        <fullName evidence="1">CotH kinase family protein</fullName>
    </submittedName>
</protein>
<dbReference type="Proteomes" id="UP000886860">
    <property type="component" value="Unassembled WGS sequence"/>
</dbReference>
<reference evidence="1" key="2">
    <citation type="journal article" date="2021" name="PeerJ">
        <title>Extensive microbial diversity within the chicken gut microbiome revealed by metagenomics and culture.</title>
        <authorList>
            <person name="Gilroy R."/>
            <person name="Ravi A."/>
            <person name="Getino M."/>
            <person name="Pursley I."/>
            <person name="Horton D.L."/>
            <person name="Alikhan N.F."/>
            <person name="Baker D."/>
            <person name="Gharbi K."/>
            <person name="Hall N."/>
            <person name="Watson M."/>
            <person name="Adriaenssens E.M."/>
            <person name="Foster-Nyarko E."/>
            <person name="Jarju S."/>
            <person name="Secka A."/>
            <person name="Antonio M."/>
            <person name="Oren A."/>
            <person name="Chaudhuri R.R."/>
            <person name="La Ragione R."/>
            <person name="Hildebrand F."/>
            <person name="Pallen M.J."/>
        </authorList>
    </citation>
    <scope>NUCLEOTIDE SEQUENCE</scope>
    <source>
        <strain evidence="1">CHK123-3438</strain>
    </source>
</reference>
<dbReference type="AlphaFoldDB" id="A0A9D1GHQ2"/>
<dbReference type="PANTHER" id="PTHR40050">
    <property type="entry name" value="INNER SPORE COAT PROTEIN H"/>
    <property type="match status" value="1"/>
</dbReference>
<organism evidence="1 2">
    <name type="scientific">Candidatus Caccovicinus merdipullorum</name>
    <dbReference type="NCBI Taxonomy" id="2840724"/>
    <lineage>
        <taxon>Bacteria</taxon>
        <taxon>Bacillati</taxon>
        <taxon>Bacillota</taxon>
        <taxon>Clostridia</taxon>
        <taxon>Eubacteriales</taxon>
        <taxon>Candidatus Caccovicinus</taxon>
    </lineage>
</organism>
<dbReference type="Pfam" id="PF08757">
    <property type="entry name" value="CotH"/>
    <property type="match status" value="1"/>
</dbReference>
<dbReference type="InterPro" id="IPR014867">
    <property type="entry name" value="Spore_coat_CotH_CotH2/3/7"/>
</dbReference>
<keyword evidence="1" id="KW-0808">Transferase</keyword>
<dbReference type="PANTHER" id="PTHR40050:SF1">
    <property type="entry name" value="INNER SPORE COAT PROTEIN H"/>
    <property type="match status" value="1"/>
</dbReference>
<dbReference type="EMBL" id="DVKS01000052">
    <property type="protein sequence ID" value="HIT41093.1"/>
    <property type="molecule type" value="Genomic_DNA"/>
</dbReference>
<dbReference type="GO" id="GO:0016301">
    <property type="term" value="F:kinase activity"/>
    <property type="evidence" value="ECO:0007669"/>
    <property type="project" value="UniProtKB-KW"/>
</dbReference>
<keyword evidence="1" id="KW-0418">Kinase</keyword>
<evidence type="ECO:0000313" key="1">
    <source>
        <dbReference type="EMBL" id="HIT41093.1"/>
    </source>
</evidence>